<keyword evidence="2" id="KW-1185">Reference proteome</keyword>
<organism evidence="1 2">
    <name type="scientific">Lacipirellula limnantheis</name>
    <dbReference type="NCBI Taxonomy" id="2528024"/>
    <lineage>
        <taxon>Bacteria</taxon>
        <taxon>Pseudomonadati</taxon>
        <taxon>Planctomycetota</taxon>
        <taxon>Planctomycetia</taxon>
        <taxon>Pirellulales</taxon>
        <taxon>Lacipirellulaceae</taxon>
        <taxon>Lacipirellula</taxon>
    </lineage>
</organism>
<dbReference type="KEGG" id="llh:I41_01540"/>
<sequence>MPAYYYSFSYPAPLTCSEGKKRKCEAIGEKIVEQLKLRKQRRSRWRPREG</sequence>
<dbReference type="EMBL" id="CP036339">
    <property type="protein sequence ID" value="QDT70999.1"/>
    <property type="molecule type" value="Genomic_DNA"/>
</dbReference>
<accession>A0A517TRK8</accession>
<evidence type="ECO:0000313" key="1">
    <source>
        <dbReference type="EMBL" id="QDT70999.1"/>
    </source>
</evidence>
<dbReference type="AlphaFoldDB" id="A0A517TRK8"/>
<protein>
    <submittedName>
        <fullName evidence="1">Uncharacterized protein</fullName>
    </submittedName>
</protein>
<gene>
    <name evidence="1" type="ORF">I41_01540</name>
</gene>
<evidence type="ECO:0000313" key="2">
    <source>
        <dbReference type="Proteomes" id="UP000317909"/>
    </source>
</evidence>
<dbReference type="Proteomes" id="UP000317909">
    <property type="component" value="Chromosome"/>
</dbReference>
<proteinExistence type="predicted"/>
<reference evidence="1 2" key="1">
    <citation type="submission" date="2019-02" db="EMBL/GenBank/DDBJ databases">
        <title>Deep-cultivation of Planctomycetes and their phenomic and genomic characterization uncovers novel biology.</title>
        <authorList>
            <person name="Wiegand S."/>
            <person name="Jogler M."/>
            <person name="Boedeker C."/>
            <person name="Pinto D."/>
            <person name="Vollmers J."/>
            <person name="Rivas-Marin E."/>
            <person name="Kohn T."/>
            <person name="Peeters S.H."/>
            <person name="Heuer A."/>
            <person name="Rast P."/>
            <person name="Oberbeckmann S."/>
            <person name="Bunk B."/>
            <person name="Jeske O."/>
            <person name="Meyerdierks A."/>
            <person name="Storesund J.E."/>
            <person name="Kallscheuer N."/>
            <person name="Luecker S."/>
            <person name="Lage O.M."/>
            <person name="Pohl T."/>
            <person name="Merkel B.J."/>
            <person name="Hornburger P."/>
            <person name="Mueller R.-W."/>
            <person name="Bruemmer F."/>
            <person name="Labrenz M."/>
            <person name="Spormann A.M."/>
            <person name="Op den Camp H."/>
            <person name="Overmann J."/>
            <person name="Amann R."/>
            <person name="Jetten M.S.M."/>
            <person name="Mascher T."/>
            <person name="Medema M.H."/>
            <person name="Devos D.P."/>
            <person name="Kaster A.-K."/>
            <person name="Ovreas L."/>
            <person name="Rohde M."/>
            <person name="Galperin M.Y."/>
            <person name="Jogler C."/>
        </authorList>
    </citation>
    <scope>NUCLEOTIDE SEQUENCE [LARGE SCALE GENOMIC DNA]</scope>
    <source>
        <strain evidence="1 2">I41</strain>
    </source>
</reference>
<name>A0A517TRK8_9BACT</name>